<reference evidence="11 12" key="1">
    <citation type="journal article" date="2010" name="Nature">
        <title>Nitrite-driven anaerobic methane oxidation by oxygenic bacteria.</title>
        <authorList>
            <person name="Ettwig K.F."/>
            <person name="Butler M.K."/>
            <person name="Le Paslier D."/>
            <person name="Pelletier E."/>
            <person name="Mangenot S."/>
            <person name="Kuypers M.M.M."/>
            <person name="Schreiber F."/>
            <person name="Dutilh B.E."/>
            <person name="Zedelius J."/>
            <person name="de Beer D."/>
            <person name="Gloerich J."/>
            <person name="Wessels H.J.C.T."/>
            <person name="van Allen T."/>
            <person name="Luesken F."/>
            <person name="Wu M."/>
            <person name="van de Pas-Schoonen K.T."/>
            <person name="Op den Camp H.J.M."/>
            <person name="Janssen-Megens E.M."/>
            <person name="Francoijs K-J."/>
            <person name="Stunnenberg H."/>
            <person name="Weissenbach J."/>
            <person name="Jetten M.S.M."/>
            <person name="Strous M."/>
        </authorList>
    </citation>
    <scope>NUCLEOTIDE SEQUENCE [LARGE SCALE GENOMIC DNA]</scope>
</reference>
<evidence type="ECO:0000259" key="10">
    <source>
        <dbReference type="Pfam" id="PF22638"/>
    </source>
</evidence>
<feature type="domain" description="Flagellar basal body rod protein N-terminal" evidence="8">
    <location>
        <begin position="10"/>
        <end position="38"/>
    </location>
</feature>
<dbReference type="AlphaFoldDB" id="D5MGI1"/>
<comment type="similarity">
    <text evidence="3 7">Belongs to the flagella basal body rod proteins family.</text>
</comment>
<gene>
    <name evidence="7" type="primary">flgK</name>
    <name evidence="11" type="ORF">DAMO_1804</name>
</gene>
<evidence type="ECO:0000256" key="3">
    <source>
        <dbReference type="ARBA" id="ARBA00009677"/>
    </source>
</evidence>
<feature type="domain" description="Flagellar hook-associated protein FlgK helical" evidence="10">
    <location>
        <begin position="96"/>
        <end position="324"/>
    </location>
</feature>
<protein>
    <recommendedName>
        <fullName evidence="4 7">Flagellar hook-associated protein 1</fullName>
        <shortName evidence="7">HAP1</shortName>
    </recommendedName>
</protein>
<keyword evidence="11" id="KW-0966">Cell projection</keyword>
<dbReference type="PANTHER" id="PTHR30033">
    <property type="entry name" value="FLAGELLAR HOOK-ASSOCIATED PROTEIN 1"/>
    <property type="match status" value="1"/>
</dbReference>
<dbReference type="InterPro" id="IPR010930">
    <property type="entry name" value="Flg_bb/hook_C_dom"/>
</dbReference>
<feature type="domain" description="Flagellar basal-body/hook protein C-terminal" evidence="9">
    <location>
        <begin position="424"/>
        <end position="461"/>
    </location>
</feature>
<dbReference type="HOGENOM" id="CLU_012762_1_1_0"/>
<dbReference type="GO" id="GO:0005576">
    <property type="term" value="C:extracellular region"/>
    <property type="evidence" value="ECO:0007669"/>
    <property type="project" value="UniProtKB-SubCell"/>
</dbReference>
<dbReference type="InterPro" id="IPR001444">
    <property type="entry name" value="Flag_bb_rod_N"/>
</dbReference>
<dbReference type="EMBL" id="FP565575">
    <property type="protein sequence ID" value="CBE68862.1"/>
    <property type="molecule type" value="Genomic_DNA"/>
</dbReference>
<accession>D5MGI1</accession>
<dbReference type="GO" id="GO:0044780">
    <property type="term" value="P:bacterial-type flagellum assembly"/>
    <property type="evidence" value="ECO:0007669"/>
    <property type="project" value="InterPro"/>
</dbReference>
<evidence type="ECO:0000256" key="4">
    <source>
        <dbReference type="ARBA" id="ARBA00016244"/>
    </source>
</evidence>
<dbReference type="InterPro" id="IPR002371">
    <property type="entry name" value="FlgK"/>
</dbReference>
<dbReference type="GO" id="GO:0009424">
    <property type="term" value="C:bacterial-type flagellum hook"/>
    <property type="evidence" value="ECO:0007669"/>
    <property type="project" value="UniProtKB-UniRule"/>
</dbReference>
<dbReference type="STRING" id="671143.DAMO_1804"/>
<organism evidence="11 12">
    <name type="scientific">Methylomirabilis oxygeniifera</name>
    <dbReference type="NCBI Taxonomy" id="671143"/>
    <lineage>
        <taxon>Bacteria</taxon>
        <taxon>Candidatus Methylomirabilota</taxon>
        <taxon>Candidatus Methylomirabilia</taxon>
        <taxon>Candidatus Methylomirabilales</taxon>
        <taxon>Candidatus Methylomirabilaceae</taxon>
        <taxon>Candidatus Methylomirabilis</taxon>
    </lineage>
</organism>
<name>D5MGI1_METO1</name>
<evidence type="ECO:0000313" key="12">
    <source>
        <dbReference type="Proteomes" id="UP000006898"/>
    </source>
</evidence>
<dbReference type="Proteomes" id="UP000006898">
    <property type="component" value="Chromosome"/>
</dbReference>
<evidence type="ECO:0000256" key="1">
    <source>
        <dbReference type="ARBA" id="ARBA00004365"/>
    </source>
</evidence>
<dbReference type="PRINTS" id="PR01005">
    <property type="entry name" value="FLGHOOKAP1"/>
</dbReference>
<comment type="subcellular location">
    <subcellularLocation>
        <location evidence="1 7">Bacterial flagellum</location>
    </subcellularLocation>
    <subcellularLocation>
        <location evidence="2 7">Secreted</location>
    </subcellularLocation>
</comment>
<dbReference type="KEGG" id="mox:DAMO_1804"/>
<dbReference type="Pfam" id="PF06429">
    <property type="entry name" value="Flg_bbr_C"/>
    <property type="match status" value="1"/>
</dbReference>
<dbReference type="GO" id="GO:0005198">
    <property type="term" value="F:structural molecule activity"/>
    <property type="evidence" value="ECO:0007669"/>
    <property type="project" value="UniProtKB-UniRule"/>
</dbReference>
<dbReference type="PANTHER" id="PTHR30033:SF1">
    <property type="entry name" value="FLAGELLAR HOOK-ASSOCIATED PROTEIN 1"/>
    <property type="match status" value="1"/>
</dbReference>
<dbReference type="eggNOG" id="COG1256">
    <property type="taxonomic scope" value="Bacteria"/>
</dbReference>
<evidence type="ECO:0000256" key="6">
    <source>
        <dbReference type="ARBA" id="ARBA00023143"/>
    </source>
</evidence>
<sequence length="466" mass="49085">MISLQASLTMARKALQAQQVAIQTTGHNIANANTPGFTRQRVDLTPAVPFSLGSVGSLGTGVDIKDITRIRDLLLDSQFRDAHQALSRQEAEEATLSQIELIVGEPTENGLSNSMSALFASFQDLANYPTDLAVRSVVRDKAMALADQFHRLDDGFERLKIDLHNEIQVVVKQVNGLAQQIADLNRQIAMSEGGAGSANDLRDQRDQALDELSKLVGGSLVEDIGGQVRVTVGGGLTLVDGLTSVPITVDTTDPAYVRLSLGGNLLTPGGGRLAGLLNSRNASDGFVKGFQSQLDALAKAIVDKVNVVHMAGFGLDGSTGNNLFTPLVATVNAARLIVVDPVIDADVAKIAAASTAVGVPGDNSQALALADLQDNSIVALGSVTFGSYLSGLVSDLAEQEAGAKRSVNLHTTMADFLTSRRDQASGVSLDEEMTDLIRFQKAYEAAAHFANVVNDLLGTLMSQLGR</sequence>
<keyword evidence="11" id="KW-0282">Flagellum</keyword>
<evidence type="ECO:0000256" key="2">
    <source>
        <dbReference type="ARBA" id="ARBA00004613"/>
    </source>
</evidence>
<dbReference type="Pfam" id="PF22638">
    <property type="entry name" value="FlgK_D1"/>
    <property type="match status" value="1"/>
</dbReference>
<dbReference type="NCBIfam" id="TIGR02492">
    <property type="entry name" value="flgK_ends"/>
    <property type="match status" value="1"/>
</dbReference>
<evidence type="ECO:0000256" key="5">
    <source>
        <dbReference type="ARBA" id="ARBA00022525"/>
    </source>
</evidence>
<dbReference type="PATRIC" id="fig|671143.5.peg.1599"/>
<evidence type="ECO:0000259" key="8">
    <source>
        <dbReference type="Pfam" id="PF00460"/>
    </source>
</evidence>
<proteinExistence type="inferred from homology"/>
<evidence type="ECO:0000259" key="9">
    <source>
        <dbReference type="Pfam" id="PF06429"/>
    </source>
</evidence>
<keyword evidence="6 7" id="KW-0975">Bacterial flagellum</keyword>
<dbReference type="Pfam" id="PF00460">
    <property type="entry name" value="Flg_bb_rod"/>
    <property type="match status" value="1"/>
</dbReference>
<dbReference type="SUPFAM" id="SSF64518">
    <property type="entry name" value="Phase 1 flagellin"/>
    <property type="match status" value="1"/>
</dbReference>
<evidence type="ECO:0000256" key="7">
    <source>
        <dbReference type="RuleBase" id="RU362065"/>
    </source>
</evidence>
<dbReference type="InterPro" id="IPR053927">
    <property type="entry name" value="FlgK_helical"/>
</dbReference>
<keyword evidence="11" id="KW-0969">Cilium</keyword>
<keyword evidence="5 7" id="KW-0964">Secreted</keyword>
<evidence type="ECO:0000313" key="11">
    <source>
        <dbReference type="EMBL" id="CBE68862.1"/>
    </source>
</evidence>